<dbReference type="GO" id="GO:0008758">
    <property type="term" value="F:UDP-2,3-diacylglucosamine hydrolase activity"/>
    <property type="evidence" value="ECO:0007669"/>
    <property type="project" value="TreeGrafter"/>
</dbReference>
<name>A0A8J3C259_9ACTN</name>
<dbReference type="Pfam" id="PF00149">
    <property type="entry name" value="Metallophos"/>
    <property type="match status" value="1"/>
</dbReference>
<feature type="region of interest" description="Disordered" evidence="3">
    <location>
        <begin position="421"/>
        <end position="473"/>
    </location>
</feature>
<evidence type="ECO:0000256" key="1">
    <source>
        <dbReference type="ARBA" id="ARBA00022723"/>
    </source>
</evidence>
<protein>
    <submittedName>
        <fullName evidence="6">Membrane protein</fullName>
    </submittedName>
</protein>
<feature type="transmembrane region" description="Helical" evidence="4">
    <location>
        <begin position="130"/>
        <end position="150"/>
    </location>
</feature>
<organism evidence="6 7">
    <name type="scientific">Mangrovihabitans endophyticus</name>
    <dbReference type="NCBI Taxonomy" id="1751298"/>
    <lineage>
        <taxon>Bacteria</taxon>
        <taxon>Bacillati</taxon>
        <taxon>Actinomycetota</taxon>
        <taxon>Actinomycetes</taxon>
        <taxon>Micromonosporales</taxon>
        <taxon>Micromonosporaceae</taxon>
        <taxon>Mangrovihabitans</taxon>
    </lineage>
</organism>
<gene>
    <name evidence="6" type="ORF">GCM10012284_36370</name>
</gene>
<feature type="region of interest" description="Disordered" evidence="3">
    <location>
        <begin position="517"/>
        <end position="539"/>
    </location>
</feature>
<feature type="region of interest" description="Disordered" evidence="3">
    <location>
        <begin position="345"/>
        <end position="367"/>
    </location>
</feature>
<keyword evidence="1" id="KW-0479">Metal-binding</keyword>
<evidence type="ECO:0000256" key="4">
    <source>
        <dbReference type="SAM" id="Phobius"/>
    </source>
</evidence>
<evidence type="ECO:0000313" key="6">
    <source>
        <dbReference type="EMBL" id="GGK98810.1"/>
    </source>
</evidence>
<reference evidence="6" key="1">
    <citation type="journal article" date="2014" name="Int. J. Syst. Evol. Microbiol.">
        <title>Complete genome sequence of Corynebacterium casei LMG S-19264T (=DSM 44701T), isolated from a smear-ripened cheese.</title>
        <authorList>
            <consortium name="US DOE Joint Genome Institute (JGI-PGF)"/>
            <person name="Walter F."/>
            <person name="Albersmeier A."/>
            <person name="Kalinowski J."/>
            <person name="Ruckert C."/>
        </authorList>
    </citation>
    <scope>NUCLEOTIDE SEQUENCE</scope>
    <source>
        <strain evidence="6">CGMCC 4.7299</strain>
    </source>
</reference>
<dbReference type="GO" id="GO:0016020">
    <property type="term" value="C:membrane"/>
    <property type="evidence" value="ECO:0007669"/>
    <property type="project" value="GOC"/>
</dbReference>
<dbReference type="GO" id="GO:0009245">
    <property type="term" value="P:lipid A biosynthetic process"/>
    <property type="evidence" value="ECO:0007669"/>
    <property type="project" value="TreeGrafter"/>
</dbReference>
<keyword evidence="4" id="KW-1133">Transmembrane helix</keyword>
<evidence type="ECO:0000259" key="5">
    <source>
        <dbReference type="Pfam" id="PF00149"/>
    </source>
</evidence>
<sequence>MRRQWKRAVAVTRRGLRNRWFRRVRIVAAVLAVSLTGVVVGTLLFAHTEINVGPFRAEMSVTPSWSGSTEIDIPPLGSLHLNSHDGPTHLSVDLGSLDQKRTEALIGDPRSLTSAGQTALEEVRSGVLRLGIRALGASVACALVLAGLVFRSVRRMAWAGGVALTVTAGSLGLAAATIRPDSISEPRYEGLLVNAPAVVGDAQRIADNYGKYAAQLQQILTNVSRVYSAVSTLPVYEPAGDTTRILHVSDLHLNPSSWGLIRTVVQQFDVDAVIDTGDIVDWGSGPEKSYVSEISSVGVPYIYVRGNHDSVATEAAVAQQSNARVLNDTITQINGLTIAGIADPQFTPDKSSLPDADPADPSSSPLLRSGMELANTIRNSSKPVDVALVHDPAMAPPLAGVVPLVLAGHLHHRVVSVLSPQPAEPVPSADASPEPAGVPNPEPAPSAQTPNPPVQTRLMVEGSTGGAGLRGLEHEEPTPLALSVLYFDEQHVLKAYDDIHLGGTGQSQVTLERKVVGHDEDDEPDTTVSVPASGTPSGS</sequence>
<dbReference type="AlphaFoldDB" id="A0A8J3C259"/>
<reference evidence="6" key="2">
    <citation type="submission" date="2020-09" db="EMBL/GenBank/DDBJ databases">
        <authorList>
            <person name="Sun Q."/>
            <person name="Zhou Y."/>
        </authorList>
    </citation>
    <scope>NUCLEOTIDE SEQUENCE</scope>
    <source>
        <strain evidence="6">CGMCC 4.7299</strain>
    </source>
</reference>
<feature type="compositionally biased region" description="Polar residues" evidence="3">
    <location>
        <begin position="526"/>
        <end position="539"/>
    </location>
</feature>
<evidence type="ECO:0000256" key="2">
    <source>
        <dbReference type="ARBA" id="ARBA00022801"/>
    </source>
</evidence>
<dbReference type="SUPFAM" id="SSF56300">
    <property type="entry name" value="Metallo-dependent phosphatases"/>
    <property type="match status" value="1"/>
</dbReference>
<accession>A0A8J3C259</accession>
<dbReference type="InterPro" id="IPR004843">
    <property type="entry name" value="Calcineurin-like_PHP"/>
</dbReference>
<dbReference type="CDD" id="cd00838">
    <property type="entry name" value="MPP_superfamily"/>
    <property type="match status" value="1"/>
</dbReference>
<feature type="domain" description="Calcineurin-like phosphoesterase" evidence="5">
    <location>
        <begin position="244"/>
        <end position="412"/>
    </location>
</feature>
<keyword evidence="4" id="KW-0472">Membrane</keyword>
<proteinExistence type="predicted"/>
<dbReference type="InterPro" id="IPR029052">
    <property type="entry name" value="Metallo-depent_PP-like"/>
</dbReference>
<dbReference type="InterPro" id="IPR051158">
    <property type="entry name" value="Metallophosphoesterase_sf"/>
</dbReference>
<comment type="caution">
    <text evidence="6">The sequence shown here is derived from an EMBL/GenBank/DDBJ whole genome shotgun (WGS) entry which is preliminary data.</text>
</comment>
<dbReference type="PANTHER" id="PTHR31302">
    <property type="entry name" value="TRANSMEMBRANE PROTEIN WITH METALLOPHOSPHOESTERASE DOMAIN-RELATED"/>
    <property type="match status" value="1"/>
</dbReference>
<dbReference type="GO" id="GO:0046872">
    <property type="term" value="F:metal ion binding"/>
    <property type="evidence" value="ECO:0007669"/>
    <property type="project" value="UniProtKB-KW"/>
</dbReference>
<keyword evidence="4" id="KW-0812">Transmembrane</keyword>
<evidence type="ECO:0000256" key="3">
    <source>
        <dbReference type="SAM" id="MobiDB-lite"/>
    </source>
</evidence>
<keyword evidence="7" id="KW-1185">Reference proteome</keyword>
<feature type="compositionally biased region" description="Low complexity" evidence="3">
    <location>
        <begin position="348"/>
        <end position="367"/>
    </location>
</feature>
<dbReference type="PANTHER" id="PTHR31302:SF31">
    <property type="entry name" value="PHOSPHODIESTERASE YAEI"/>
    <property type="match status" value="1"/>
</dbReference>
<dbReference type="EMBL" id="BMMX01000016">
    <property type="protein sequence ID" value="GGK98810.1"/>
    <property type="molecule type" value="Genomic_DNA"/>
</dbReference>
<feature type="transmembrane region" description="Helical" evidence="4">
    <location>
        <begin position="24"/>
        <end position="46"/>
    </location>
</feature>
<dbReference type="Proteomes" id="UP000656042">
    <property type="component" value="Unassembled WGS sequence"/>
</dbReference>
<evidence type="ECO:0000313" key="7">
    <source>
        <dbReference type="Proteomes" id="UP000656042"/>
    </source>
</evidence>
<dbReference type="Gene3D" id="3.60.21.10">
    <property type="match status" value="1"/>
</dbReference>
<feature type="transmembrane region" description="Helical" evidence="4">
    <location>
        <begin position="157"/>
        <end position="178"/>
    </location>
</feature>
<dbReference type="RefSeq" id="WP_189080426.1">
    <property type="nucleotide sequence ID" value="NZ_BMMX01000016.1"/>
</dbReference>
<keyword evidence="2" id="KW-0378">Hydrolase</keyword>